<feature type="compositionally biased region" description="Basic residues" evidence="1">
    <location>
        <begin position="143"/>
        <end position="156"/>
    </location>
</feature>
<feature type="compositionally biased region" description="Basic and acidic residues" evidence="1">
    <location>
        <begin position="63"/>
        <end position="124"/>
    </location>
</feature>
<keyword evidence="2" id="KW-0732">Signal</keyword>
<comment type="caution">
    <text evidence="3">The sequence shown here is derived from an EMBL/GenBank/DDBJ whole genome shotgun (WGS) entry which is preliminary data.</text>
</comment>
<evidence type="ECO:0000256" key="1">
    <source>
        <dbReference type="SAM" id="MobiDB-lite"/>
    </source>
</evidence>
<gene>
    <name evidence="3" type="ORF">WR25_13787</name>
</gene>
<feature type="chain" id="PRO_5012742446" description="R domain-containing protein" evidence="2">
    <location>
        <begin position="16"/>
        <end position="168"/>
    </location>
</feature>
<dbReference type="AlphaFoldDB" id="A0A2A2JHP3"/>
<feature type="signal peptide" evidence="2">
    <location>
        <begin position="1"/>
        <end position="15"/>
    </location>
</feature>
<sequence>MRLLIICAIIVLSQAAPLDPWRRRDRDQTQGVGGPLLTASSEVEFDQEWDREYRPNMPRYRRRRDEPERETRLTQWNREHEAEVQERQREAQIRAQEEEKKERVHQNHMEVERRMEARRHDRERRVHNKHHKEEMHERERQRKAQLRREHHTRRHPIVMQDSDSIERF</sequence>
<feature type="compositionally biased region" description="Basic and acidic residues" evidence="1">
    <location>
        <begin position="131"/>
        <end position="142"/>
    </location>
</feature>
<evidence type="ECO:0000256" key="2">
    <source>
        <dbReference type="SAM" id="SignalP"/>
    </source>
</evidence>
<feature type="region of interest" description="Disordered" evidence="1">
    <location>
        <begin position="62"/>
        <end position="168"/>
    </location>
</feature>
<name>A0A2A2JHP3_9BILA</name>
<protein>
    <recommendedName>
        <fullName evidence="5">R domain-containing protein</fullName>
    </recommendedName>
</protein>
<dbReference type="EMBL" id="LIAE01010420">
    <property type="protein sequence ID" value="PAV61276.1"/>
    <property type="molecule type" value="Genomic_DNA"/>
</dbReference>
<proteinExistence type="predicted"/>
<reference evidence="3 4" key="1">
    <citation type="journal article" date="2017" name="Curr. Biol.">
        <title>Genome architecture and evolution of a unichromosomal asexual nematode.</title>
        <authorList>
            <person name="Fradin H."/>
            <person name="Zegar C."/>
            <person name="Gutwein M."/>
            <person name="Lucas J."/>
            <person name="Kovtun M."/>
            <person name="Corcoran D."/>
            <person name="Baugh L.R."/>
            <person name="Kiontke K."/>
            <person name="Gunsalus K."/>
            <person name="Fitch D.H."/>
            <person name="Piano F."/>
        </authorList>
    </citation>
    <scope>NUCLEOTIDE SEQUENCE [LARGE SCALE GENOMIC DNA]</scope>
    <source>
        <strain evidence="3">PF1309</strain>
    </source>
</reference>
<evidence type="ECO:0000313" key="3">
    <source>
        <dbReference type="EMBL" id="PAV61276.1"/>
    </source>
</evidence>
<keyword evidence="4" id="KW-1185">Reference proteome</keyword>
<evidence type="ECO:0000313" key="4">
    <source>
        <dbReference type="Proteomes" id="UP000218231"/>
    </source>
</evidence>
<dbReference type="Proteomes" id="UP000218231">
    <property type="component" value="Unassembled WGS sequence"/>
</dbReference>
<evidence type="ECO:0008006" key="5">
    <source>
        <dbReference type="Google" id="ProtNLM"/>
    </source>
</evidence>
<organism evidence="3 4">
    <name type="scientific">Diploscapter pachys</name>
    <dbReference type="NCBI Taxonomy" id="2018661"/>
    <lineage>
        <taxon>Eukaryota</taxon>
        <taxon>Metazoa</taxon>
        <taxon>Ecdysozoa</taxon>
        <taxon>Nematoda</taxon>
        <taxon>Chromadorea</taxon>
        <taxon>Rhabditida</taxon>
        <taxon>Rhabditina</taxon>
        <taxon>Rhabditomorpha</taxon>
        <taxon>Rhabditoidea</taxon>
        <taxon>Rhabditidae</taxon>
        <taxon>Diploscapter</taxon>
    </lineage>
</organism>
<accession>A0A2A2JHP3</accession>